<dbReference type="SUPFAM" id="SSF52540">
    <property type="entry name" value="P-loop containing nucleoside triphosphate hydrolases"/>
    <property type="match status" value="1"/>
</dbReference>
<dbReference type="Pfam" id="PF04950">
    <property type="entry name" value="RIBIOP_C"/>
    <property type="match status" value="1"/>
</dbReference>
<feature type="region of interest" description="Disordered" evidence="11">
    <location>
        <begin position="589"/>
        <end position="619"/>
    </location>
</feature>
<feature type="domain" description="Bms1-type G" evidence="12">
    <location>
        <begin position="89"/>
        <end position="254"/>
    </location>
</feature>
<evidence type="ECO:0000256" key="1">
    <source>
        <dbReference type="ARBA" id="ARBA00004604"/>
    </source>
</evidence>
<evidence type="ECO:0000256" key="8">
    <source>
        <dbReference type="ARBA" id="ARBA00023242"/>
    </source>
</evidence>
<organism evidence="13 14">
    <name type="scientific">Macrostomum lignano</name>
    <dbReference type="NCBI Taxonomy" id="282301"/>
    <lineage>
        <taxon>Eukaryota</taxon>
        <taxon>Metazoa</taxon>
        <taxon>Spiralia</taxon>
        <taxon>Lophotrochozoa</taxon>
        <taxon>Platyhelminthes</taxon>
        <taxon>Rhabditophora</taxon>
        <taxon>Macrostomorpha</taxon>
        <taxon>Macrostomida</taxon>
        <taxon>Macrostomidae</taxon>
        <taxon>Macrostomum</taxon>
    </lineage>
</organism>
<feature type="compositionally biased region" description="Basic and acidic residues" evidence="11">
    <location>
        <begin position="459"/>
        <end position="469"/>
    </location>
</feature>
<dbReference type="GO" id="GO:0032040">
    <property type="term" value="C:small-subunit processome"/>
    <property type="evidence" value="ECO:0007669"/>
    <property type="project" value="UniProtKB-ARBA"/>
</dbReference>
<comment type="similarity">
    <text evidence="10">Belongs to the TRAFAC class translation factor GTPase superfamily. Bms1-like GTPase family. BMS1 subfamily.</text>
</comment>
<evidence type="ECO:0000256" key="9">
    <source>
        <dbReference type="ARBA" id="ARBA00049117"/>
    </source>
</evidence>
<feature type="region of interest" description="Disordered" evidence="11">
    <location>
        <begin position="1178"/>
        <end position="1210"/>
    </location>
</feature>
<dbReference type="Proteomes" id="UP000215902">
    <property type="component" value="Unassembled WGS sequence"/>
</dbReference>
<gene>
    <name evidence="13" type="ORF">BOX15_Mlig002466g3</name>
</gene>
<evidence type="ECO:0000256" key="6">
    <source>
        <dbReference type="ARBA" id="ARBA00022840"/>
    </source>
</evidence>
<evidence type="ECO:0000256" key="7">
    <source>
        <dbReference type="ARBA" id="ARBA00023134"/>
    </source>
</evidence>
<keyword evidence="14" id="KW-1185">Reference proteome</keyword>
<dbReference type="InterPro" id="IPR007034">
    <property type="entry name" value="BMS1_TSR1_C"/>
</dbReference>
<dbReference type="SMART" id="SM01362">
    <property type="entry name" value="DUF663"/>
    <property type="match status" value="1"/>
</dbReference>
<dbReference type="GO" id="GO:0030686">
    <property type="term" value="C:90S preribosome"/>
    <property type="evidence" value="ECO:0007669"/>
    <property type="project" value="TreeGrafter"/>
</dbReference>
<proteinExistence type="inferred from homology"/>
<dbReference type="GO" id="GO:0003924">
    <property type="term" value="F:GTPase activity"/>
    <property type="evidence" value="ECO:0007669"/>
    <property type="project" value="TreeGrafter"/>
</dbReference>
<evidence type="ECO:0000259" key="12">
    <source>
        <dbReference type="PROSITE" id="PS51714"/>
    </source>
</evidence>
<feature type="compositionally biased region" description="Acidic residues" evidence="11">
    <location>
        <begin position="513"/>
        <end position="525"/>
    </location>
</feature>
<dbReference type="PANTHER" id="PTHR12858:SF2">
    <property type="entry name" value="RIBOSOME BIOGENESIS PROTEIN BMS1 HOMOLOG"/>
    <property type="match status" value="1"/>
</dbReference>
<dbReference type="GO" id="GO:0005524">
    <property type="term" value="F:ATP binding"/>
    <property type="evidence" value="ECO:0007669"/>
    <property type="project" value="UniProtKB-KW"/>
</dbReference>
<evidence type="ECO:0000256" key="5">
    <source>
        <dbReference type="ARBA" id="ARBA00022801"/>
    </source>
</evidence>
<evidence type="ECO:0000256" key="4">
    <source>
        <dbReference type="ARBA" id="ARBA00022741"/>
    </source>
</evidence>
<feature type="region of interest" description="Disordered" evidence="11">
    <location>
        <begin position="416"/>
        <end position="469"/>
    </location>
</feature>
<feature type="compositionally biased region" description="Basic residues" evidence="11">
    <location>
        <begin position="12"/>
        <end position="34"/>
    </location>
</feature>
<dbReference type="SMART" id="SM00785">
    <property type="entry name" value="AARP2CN"/>
    <property type="match status" value="1"/>
</dbReference>
<feature type="region of interest" description="Disordered" evidence="11">
    <location>
        <begin position="507"/>
        <end position="526"/>
    </location>
</feature>
<dbReference type="STRING" id="282301.A0A267DPM0"/>
<dbReference type="InterPro" id="IPR037875">
    <property type="entry name" value="Bms1_N"/>
</dbReference>
<dbReference type="InterPro" id="IPR030387">
    <property type="entry name" value="G_Bms1/Tsr1_dom"/>
</dbReference>
<sequence>MESSNNFDSKSPRVHRKRQSGPKAEKKQKQKQKLSKSDPATALQQRQRNPKAFAVQHATKTAKIVRRTLDLETAKHHVPMRSREDDCEPPPVVVAIVGGRGVGKSTLLTSLVKSFAKQKLTSVNGPVTVVAGKRKRLTFIECNDDINVMIDVAKVADLVLLMINAELGWDMLLFEFINICQTHGFPKIIGVLNHLEAYKDSKALKKYKKRLKHRFWQEVYQGAKLFYLTKLMHGDYLKNEIHNLGRFISVMKFRPLPWRAGHPYVLCDRFEDATDPEEVRQNAKCDRKVLLYGYVRGAHLRNCTEVHIPGCGDFVISDAARLPDPCPLPDSGAGGAGKRRRSLNLRERTIYAPMSGVGGVLMDRDAVYIHTGGSHHLAADVEAKEAGKIAAGLDTQLEQAHAVRLVSDGRLLLAGEMGSKTDDGVDQQPDSGSDFEEMDEDESSGVSSGSDSQEDEDEKGSSSDVEMKDADQMENGTLQKTDSAANGTKLTTAQDYEDKDLGVRAGLDRSLIDDDDEDDDDDDPVESMKQRFNSLASGWDPSMQSAAAGRINWHRVVYGREGRSRQQAAEDAFEIGGIFRPVTAQATASAAGDGAGEGGSAWTAASATSVDEDEQEDQTLADCQAVRDWSDGLLSHLISNCFITGAWSDREDAGALLGRDQRARQVMASGDGSDQDDVEADKDLSDEDGDDDDEDNKDGSDDEDGDVDGDAAGGDEDWLKELKAKRAKREMTRAEKVRAAREKNRTKKAALKAAFDAEYDAAKSGVAGDSSGDFLSSWKAQLEEQARLNREEFKDLDEDTRAQLEGFRPGLYVRLELTGVPCELSRYFDPAYPLIVGGLLPGESSTGLIRLRFKHHRWYKKILKTRDPLVFSAGWRRFQSMPIYSVEEHNGRHRYLKYTPEHQHCDATIFGPLLPHNTGLLAVQSVSEVGQDFRIAGLGVVLEKDHSVPIMKKLKLIGEPYKIFKKTAFIKGMFSSRLEATKFVGARLQTVSGIRGMVKRPLAEKDTGAVRATFEDRILLSDIVFCRCWAQVEPPSYFNPVSTLLLNPSDRQRWQGARTVAEIRRARQLDNPGAVRPDSQYQRGEPKRKNFVALPLKVPNALQRDLPYRFKPKSVGSAAAAADPLESSRPAVIREPHESRRAELLEMLRAVHSEKRAKQRAQMVARVVKHKAATAKIEAARQVKQKATKKKMLSAKGQQQQSRKRAGGKH</sequence>
<feature type="compositionally biased region" description="Low complexity" evidence="11">
    <location>
        <begin position="600"/>
        <end position="609"/>
    </location>
</feature>
<dbReference type="PANTHER" id="PTHR12858">
    <property type="entry name" value="RIBOSOME BIOGENESIS PROTEIN"/>
    <property type="match status" value="1"/>
</dbReference>
<feature type="region of interest" description="Disordered" evidence="11">
    <location>
        <begin position="1"/>
        <end position="59"/>
    </location>
</feature>
<dbReference type="OrthoDB" id="10260897at2759"/>
<evidence type="ECO:0000256" key="11">
    <source>
        <dbReference type="SAM" id="MobiDB-lite"/>
    </source>
</evidence>
<comment type="caution">
    <text evidence="13">The sequence shown here is derived from an EMBL/GenBank/DDBJ whole genome shotgun (WGS) entry which is preliminary data.</text>
</comment>
<comment type="subcellular location">
    <subcellularLocation>
        <location evidence="1">Nucleus</location>
        <location evidence="1">Nucleolus</location>
    </subcellularLocation>
</comment>
<evidence type="ECO:0000313" key="14">
    <source>
        <dbReference type="Proteomes" id="UP000215902"/>
    </source>
</evidence>
<dbReference type="GO" id="GO:0034511">
    <property type="term" value="F:U3 snoRNA binding"/>
    <property type="evidence" value="ECO:0007669"/>
    <property type="project" value="TreeGrafter"/>
</dbReference>
<comment type="catalytic activity">
    <reaction evidence="9">
        <text>GTP + H2O = GDP + phosphate + H(+)</text>
        <dbReference type="Rhea" id="RHEA:19669"/>
        <dbReference type="ChEBI" id="CHEBI:15377"/>
        <dbReference type="ChEBI" id="CHEBI:15378"/>
        <dbReference type="ChEBI" id="CHEBI:37565"/>
        <dbReference type="ChEBI" id="CHEBI:43474"/>
        <dbReference type="ChEBI" id="CHEBI:58189"/>
    </reaction>
    <physiologicalReaction direction="left-to-right" evidence="9">
        <dbReference type="Rhea" id="RHEA:19670"/>
    </physiologicalReaction>
</comment>
<dbReference type="AlphaFoldDB" id="A0A267DPM0"/>
<reference evidence="13 14" key="1">
    <citation type="submission" date="2017-06" db="EMBL/GenBank/DDBJ databases">
        <title>A platform for efficient transgenesis in Macrostomum lignano, a flatworm model organism for stem cell research.</title>
        <authorList>
            <person name="Berezikov E."/>
        </authorList>
    </citation>
    <scope>NUCLEOTIDE SEQUENCE [LARGE SCALE GENOMIC DNA]</scope>
    <source>
        <strain evidence="13">DV1</strain>
        <tissue evidence="13">Whole organism</tissue>
    </source>
</reference>
<dbReference type="PROSITE" id="PS51714">
    <property type="entry name" value="G_BMS1"/>
    <property type="match status" value="1"/>
</dbReference>
<dbReference type="GO" id="GO:0005654">
    <property type="term" value="C:nucleoplasm"/>
    <property type="evidence" value="ECO:0007669"/>
    <property type="project" value="UniProtKB-ARBA"/>
</dbReference>
<dbReference type="Gene3D" id="3.40.50.300">
    <property type="entry name" value="P-loop containing nucleotide triphosphate hydrolases"/>
    <property type="match status" value="1"/>
</dbReference>
<dbReference type="GO" id="GO:0000479">
    <property type="term" value="P:endonucleolytic cleavage of tricistronic rRNA transcript (SSU-rRNA, 5.8S rRNA, LSU-rRNA)"/>
    <property type="evidence" value="ECO:0007669"/>
    <property type="project" value="TreeGrafter"/>
</dbReference>
<dbReference type="GO" id="GO:0000462">
    <property type="term" value="P:maturation of SSU-rRNA from tricistronic rRNA transcript (SSU-rRNA, 5.8S rRNA, LSU-rRNA)"/>
    <property type="evidence" value="ECO:0007669"/>
    <property type="project" value="TreeGrafter"/>
</dbReference>
<dbReference type="InterPro" id="IPR027417">
    <property type="entry name" value="P-loop_NTPase"/>
</dbReference>
<protein>
    <recommendedName>
        <fullName evidence="12">Bms1-type G domain-containing protein</fullName>
    </recommendedName>
</protein>
<evidence type="ECO:0000256" key="3">
    <source>
        <dbReference type="ARBA" id="ARBA00022553"/>
    </source>
</evidence>
<dbReference type="EMBL" id="NIVC01003477">
    <property type="protein sequence ID" value="PAA51240.1"/>
    <property type="molecule type" value="Genomic_DNA"/>
</dbReference>
<evidence type="ECO:0000256" key="2">
    <source>
        <dbReference type="ARBA" id="ARBA00022517"/>
    </source>
</evidence>
<keyword evidence="5" id="KW-0378">Hydrolase</keyword>
<feature type="region of interest" description="Disordered" evidence="11">
    <location>
        <begin position="665"/>
        <end position="718"/>
    </location>
</feature>
<feature type="compositionally biased region" description="Acidic residues" evidence="11">
    <location>
        <begin position="673"/>
        <end position="716"/>
    </location>
</feature>
<name>A0A267DPM0_9PLAT</name>
<dbReference type="GO" id="GO:0005525">
    <property type="term" value="F:GTP binding"/>
    <property type="evidence" value="ECO:0007669"/>
    <property type="project" value="UniProtKB-KW"/>
</dbReference>
<dbReference type="InterPro" id="IPR012948">
    <property type="entry name" value="AARP2CN"/>
</dbReference>
<dbReference type="InterPro" id="IPR039761">
    <property type="entry name" value="Bms1/Tsr1"/>
</dbReference>
<evidence type="ECO:0000313" key="13">
    <source>
        <dbReference type="EMBL" id="PAA51240.1"/>
    </source>
</evidence>
<dbReference type="FunFam" id="3.40.50.300:FF:000105">
    <property type="entry name" value="BMS1 ribosome biogenesis factor"/>
    <property type="match status" value="1"/>
</dbReference>
<keyword evidence="2" id="KW-0690">Ribosome biogenesis</keyword>
<feature type="compositionally biased region" description="Acidic residues" evidence="11">
    <location>
        <begin position="610"/>
        <end position="619"/>
    </location>
</feature>
<keyword evidence="8" id="KW-0539">Nucleus</keyword>
<evidence type="ECO:0000256" key="10">
    <source>
        <dbReference type="ARBA" id="ARBA00061391"/>
    </source>
</evidence>
<keyword evidence="6" id="KW-0067">ATP-binding</keyword>
<keyword evidence="4" id="KW-0547">Nucleotide-binding</keyword>
<feature type="compositionally biased region" description="Acidic residues" evidence="11">
    <location>
        <begin position="433"/>
        <end position="443"/>
    </location>
</feature>
<keyword evidence="7" id="KW-0342">GTP-binding</keyword>
<feature type="compositionally biased region" description="Basic residues" evidence="11">
    <location>
        <begin position="1183"/>
        <end position="1193"/>
    </location>
</feature>
<dbReference type="Pfam" id="PF08142">
    <property type="entry name" value="AARP2CN"/>
    <property type="match status" value="1"/>
</dbReference>
<keyword evidence="3" id="KW-0597">Phosphoprotein</keyword>
<accession>A0A267DPM0</accession>
<dbReference type="CDD" id="cd01882">
    <property type="entry name" value="BMS1"/>
    <property type="match status" value="1"/>
</dbReference>